<gene>
    <name evidence="3" type="ORF">M0812_14847</name>
</gene>
<feature type="compositionally biased region" description="Acidic residues" evidence="1">
    <location>
        <begin position="356"/>
        <end position="368"/>
    </location>
</feature>
<accession>A0AAV7ZDL9</accession>
<feature type="transmembrane region" description="Helical" evidence="2">
    <location>
        <begin position="255"/>
        <end position="279"/>
    </location>
</feature>
<dbReference type="EMBL" id="JANTQA010000032">
    <property type="protein sequence ID" value="KAJ3438832.1"/>
    <property type="molecule type" value="Genomic_DNA"/>
</dbReference>
<feature type="transmembrane region" description="Helical" evidence="2">
    <location>
        <begin position="133"/>
        <end position="156"/>
    </location>
</feature>
<evidence type="ECO:0000313" key="4">
    <source>
        <dbReference type="Proteomes" id="UP001146793"/>
    </source>
</evidence>
<feature type="transmembrane region" description="Helical" evidence="2">
    <location>
        <begin position="211"/>
        <end position="235"/>
    </location>
</feature>
<feature type="transmembrane region" description="Helical" evidence="2">
    <location>
        <begin position="57"/>
        <end position="80"/>
    </location>
</feature>
<comment type="caution">
    <text evidence="3">The sequence shown here is derived from an EMBL/GenBank/DDBJ whole genome shotgun (WGS) entry which is preliminary data.</text>
</comment>
<dbReference type="AlphaFoldDB" id="A0AAV7ZDL9"/>
<feature type="region of interest" description="Disordered" evidence="1">
    <location>
        <begin position="356"/>
        <end position="378"/>
    </location>
</feature>
<feature type="transmembrane region" description="Helical" evidence="2">
    <location>
        <begin position="100"/>
        <end position="121"/>
    </location>
</feature>
<proteinExistence type="predicted"/>
<organism evidence="3 4">
    <name type="scientific">Anaeramoeba flamelloides</name>
    <dbReference type="NCBI Taxonomy" id="1746091"/>
    <lineage>
        <taxon>Eukaryota</taxon>
        <taxon>Metamonada</taxon>
        <taxon>Anaeramoebidae</taxon>
        <taxon>Anaeramoeba</taxon>
    </lineage>
</organism>
<dbReference type="Proteomes" id="UP001146793">
    <property type="component" value="Unassembled WGS sequence"/>
</dbReference>
<feature type="transmembrane region" description="Helical" evidence="2">
    <location>
        <begin position="22"/>
        <end position="45"/>
    </location>
</feature>
<sequence>MVINHDLEKDVTLSALSTGEPLVYILCFLYFVVGILLLLESRWIYRNSKHDLDRKPLYFRLTILNLSTLSMFWRGVLTFVTPNYPNFFAVNIVETFLPLYFQFSSFLLFVFFFSTSLYSILHRKSRLRKFLFPAYLTAEILTLVFGVLSCAFGTLFDKKINFLDFEDGNLVFTGFLLSLLSVVLSIFCIASWKLTSKIILTEIRKEQLRSIIILIFINISLFIIHGIWDICTVSGHNSANDKLDSWYEKKSQRYYWVYFFWYLLFEAFPAFALFIIFHLNLTNEIFQKEELRSLLSDNYQTNKTHQKKNFLGWIGFFCFCYPFKNSAKRNSIQIEDPRHTSTTNKKRLNDMYSSDIETDTNSDSDSEVTFDPNDLLYN</sequence>
<evidence type="ECO:0008006" key="5">
    <source>
        <dbReference type="Google" id="ProtNLM"/>
    </source>
</evidence>
<keyword evidence="2" id="KW-0472">Membrane</keyword>
<feature type="transmembrane region" description="Helical" evidence="2">
    <location>
        <begin position="168"/>
        <end position="190"/>
    </location>
</feature>
<reference evidence="3" key="1">
    <citation type="submission" date="2022-08" db="EMBL/GenBank/DDBJ databases">
        <title>Novel sulphate-reducing endosymbionts in the free-living metamonad Anaeramoeba.</title>
        <authorList>
            <person name="Jerlstrom-Hultqvist J."/>
            <person name="Cepicka I."/>
            <person name="Gallot-Lavallee L."/>
            <person name="Salas-Leiva D."/>
            <person name="Curtis B.A."/>
            <person name="Zahonova K."/>
            <person name="Pipaliya S."/>
            <person name="Dacks J."/>
            <person name="Roger A.J."/>
        </authorList>
    </citation>
    <scope>NUCLEOTIDE SEQUENCE</scope>
    <source>
        <strain evidence="3">Busselton2</strain>
    </source>
</reference>
<protein>
    <recommendedName>
        <fullName evidence="5">THH1/TOM1/TOM3 domain-containing protein</fullName>
    </recommendedName>
</protein>
<name>A0AAV7ZDL9_9EUKA</name>
<keyword evidence="2" id="KW-1133">Transmembrane helix</keyword>
<evidence type="ECO:0000256" key="2">
    <source>
        <dbReference type="SAM" id="Phobius"/>
    </source>
</evidence>
<evidence type="ECO:0000256" key="1">
    <source>
        <dbReference type="SAM" id="MobiDB-lite"/>
    </source>
</evidence>
<evidence type="ECO:0000313" key="3">
    <source>
        <dbReference type="EMBL" id="KAJ3438832.1"/>
    </source>
</evidence>
<keyword evidence="2" id="KW-0812">Transmembrane</keyword>